<gene>
    <name evidence="2" type="ORF">EYS09_00175</name>
</gene>
<evidence type="ECO:0000313" key="3">
    <source>
        <dbReference type="Proteomes" id="UP000292452"/>
    </source>
</evidence>
<reference evidence="2 3" key="1">
    <citation type="submission" date="2019-02" db="EMBL/GenBank/DDBJ databases">
        <title>Draft Genome Sequence of Streptomyces sp. AM-2504, identified by 16S rRNA comparative analysis as a Streptomyces Kasugaensis strain.</title>
        <authorList>
            <person name="Napolioni V."/>
            <person name="Giuliodori A.M."/>
            <person name="Spurio R."/>
            <person name="Fabbretti A."/>
        </authorList>
    </citation>
    <scope>NUCLEOTIDE SEQUENCE [LARGE SCALE GENOMIC DNA]</scope>
    <source>
        <strain evidence="2 3">AM-2504</strain>
    </source>
</reference>
<dbReference type="RefSeq" id="WP_131121761.1">
    <property type="nucleotide sequence ID" value="NZ_SIXH01000001.1"/>
</dbReference>
<accession>A0A4V2JJF0</accession>
<sequence length="65" mass="7222">MTTQYLPRPRPVAGRAPTRTLIRALRAAFVRRLLGASTEARRPAAAPAPVRRPLPSCQERHDDHA</sequence>
<keyword evidence="3" id="KW-1185">Reference proteome</keyword>
<organism evidence="2 3">
    <name type="scientific">Streptomyces kasugaensis</name>
    <dbReference type="NCBI Taxonomy" id="1946"/>
    <lineage>
        <taxon>Bacteria</taxon>
        <taxon>Bacillati</taxon>
        <taxon>Actinomycetota</taxon>
        <taxon>Actinomycetes</taxon>
        <taxon>Kitasatosporales</taxon>
        <taxon>Streptomycetaceae</taxon>
        <taxon>Streptomyces</taxon>
    </lineage>
</organism>
<dbReference type="Proteomes" id="UP000292452">
    <property type="component" value="Unassembled WGS sequence"/>
</dbReference>
<dbReference type="AlphaFoldDB" id="A0A4V2JJF0"/>
<proteinExistence type="predicted"/>
<feature type="region of interest" description="Disordered" evidence="1">
    <location>
        <begin position="36"/>
        <end position="65"/>
    </location>
</feature>
<dbReference type="EMBL" id="SIXH01000001">
    <property type="protein sequence ID" value="TBO61641.1"/>
    <property type="molecule type" value="Genomic_DNA"/>
</dbReference>
<name>A0A4V2JJF0_STRKA</name>
<comment type="caution">
    <text evidence="2">The sequence shown here is derived from an EMBL/GenBank/DDBJ whole genome shotgun (WGS) entry which is preliminary data.</text>
</comment>
<evidence type="ECO:0000256" key="1">
    <source>
        <dbReference type="SAM" id="MobiDB-lite"/>
    </source>
</evidence>
<protein>
    <submittedName>
        <fullName evidence="2">Uncharacterized protein</fullName>
    </submittedName>
</protein>
<evidence type="ECO:0000313" key="2">
    <source>
        <dbReference type="EMBL" id="TBO61641.1"/>
    </source>
</evidence>
<feature type="compositionally biased region" description="Low complexity" evidence="1">
    <location>
        <begin position="43"/>
        <end position="55"/>
    </location>
</feature>